<feature type="domain" description="MD-2-related lipid-recognition" evidence="2">
    <location>
        <begin position="22"/>
        <end position="137"/>
    </location>
</feature>
<feature type="chain" id="PRO_5019056952" evidence="1">
    <location>
        <begin position="18"/>
        <end position="140"/>
    </location>
</feature>
<feature type="signal peptide" evidence="1">
    <location>
        <begin position="1"/>
        <end position="17"/>
    </location>
</feature>
<organism evidence="3 4">
    <name type="scientific">Leptotrombidium deliense</name>
    <dbReference type="NCBI Taxonomy" id="299467"/>
    <lineage>
        <taxon>Eukaryota</taxon>
        <taxon>Metazoa</taxon>
        <taxon>Ecdysozoa</taxon>
        <taxon>Arthropoda</taxon>
        <taxon>Chelicerata</taxon>
        <taxon>Arachnida</taxon>
        <taxon>Acari</taxon>
        <taxon>Acariformes</taxon>
        <taxon>Trombidiformes</taxon>
        <taxon>Prostigmata</taxon>
        <taxon>Anystina</taxon>
        <taxon>Parasitengona</taxon>
        <taxon>Trombiculoidea</taxon>
        <taxon>Trombiculidae</taxon>
        <taxon>Leptotrombidium</taxon>
    </lineage>
</organism>
<protein>
    <submittedName>
        <fullName evidence="3">Epididymal secretory protein E1-like protein</fullName>
    </submittedName>
</protein>
<dbReference type="OrthoDB" id="6489092at2759"/>
<gene>
    <name evidence="3" type="ORF">B4U80_14488</name>
</gene>
<comment type="caution">
    <text evidence="3">The sequence shown here is derived from an EMBL/GenBank/DDBJ whole genome shotgun (WGS) entry which is preliminary data.</text>
</comment>
<dbReference type="Gene3D" id="2.60.40.770">
    <property type="match status" value="1"/>
</dbReference>
<name>A0A443RV08_9ACAR</name>
<sequence length="140" mass="15500">MKFLILCVLAFCGIVFAKLVSKTDCGKREVQSFDIEPCTTEPCKLKAGQNVKFTLVFISIVLDGSASIRVPKYHFIMTLMNFPPTSLCDSISCSIVPDNTYTATYTITLPNKKEHHVLIKMTIKGDNGNTGCIKFVISLQ</sequence>
<keyword evidence="4" id="KW-1185">Reference proteome</keyword>
<evidence type="ECO:0000313" key="3">
    <source>
        <dbReference type="EMBL" id="RWS19192.1"/>
    </source>
</evidence>
<dbReference type="EMBL" id="NCKV01029082">
    <property type="protein sequence ID" value="RWS19192.1"/>
    <property type="molecule type" value="Genomic_DNA"/>
</dbReference>
<proteinExistence type="predicted"/>
<dbReference type="AlphaFoldDB" id="A0A443RV08"/>
<dbReference type="InterPro" id="IPR003172">
    <property type="entry name" value="ML_dom"/>
</dbReference>
<dbReference type="VEuPathDB" id="VectorBase:LDEU012848"/>
<dbReference type="Proteomes" id="UP000288716">
    <property type="component" value="Unassembled WGS sequence"/>
</dbReference>
<accession>A0A443RV08</accession>
<evidence type="ECO:0000313" key="4">
    <source>
        <dbReference type="Proteomes" id="UP000288716"/>
    </source>
</evidence>
<dbReference type="Pfam" id="PF02221">
    <property type="entry name" value="E1_DerP2_DerF2"/>
    <property type="match status" value="1"/>
</dbReference>
<dbReference type="SMART" id="SM00737">
    <property type="entry name" value="ML"/>
    <property type="match status" value="1"/>
</dbReference>
<dbReference type="SUPFAM" id="SSF81296">
    <property type="entry name" value="E set domains"/>
    <property type="match status" value="1"/>
</dbReference>
<reference evidence="3 4" key="1">
    <citation type="journal article" date="2018" name="Gigascience">
        <title>Genomes of trombidid mites reveal novel predicted allergens and laterally-transferred genes associated with secondary metabolism.</title>
        <authorList>
            <person name="Dong X."/>
            <person name="Chaisiri K."/>
            <person name="Xia D."/>
            <person name="Armstrong S.D."/>
            <person name="Fang Y."/>
            <person name="Donnelly M.J."/>
            <person name="Kadowaki T."/>
            <person name="McGarry J.W."/>
            <person name="Darby A.C."/>
            <person name="Makepeace B.L."/>
        </authorList>
    </citation>
    <scope>NUCLEOTIDE SEQUENCE [LARGE SCALE GENOMIC DNA]</scope>
    <source>
        <strain evidence="3">UoL-UT</strain>
    </source>
</reference>
<evidence type="ECO:0000256" key="1">
    <source>
        <dbReference type="SAM" id="SignalP"/>
    </source>
</evidence>
<dbReference type="InterPro" id="IPR014756">
    <property type="entry name" value="Ig_E-set"/>
</dbReference>
<keyword evidence="1" id="KW-0732">Signal</keyword>
<evidence type="ECO:0000259" key="2">
    <source>
        <dbReference type="SMART" id="SM00737"/>
    </source>
</evidence>